<name>A0A2Y8ZS13_9MICO</name>
<reference evidence="4" key="1">
    <citation type="submission" date="2016-10" db="EMBL/GenBank/DDBJ databases">
        <authorList>
            <person name="Varghese N."/>
            <person name="Submissions S."/>
        </authorList>
    </citation>
    <scope>NUCLEOTIDE SEQUENCE [LARGE SCALE GENOMIC DNA]</scope>
    <source>
        <strain evidence="4">DSM 22951</strain>
    </source>
</reference>
<gene>
    <name evidence="3" type="ORF">SAMN04489750_1533</name>
</gene>
<feature type="transmembrane region" description="Helical" evidence="1">
    <location>
        <begin position="17"/>
        <end position="39"/>
    </location>
</feature>
<keyword evidence="1" id="KW-0812">Transmembrane</keyword>
<dbReference type="SUPFAM" id="SSF69593">
    <property type="entry name" value="Glycerol-3-phosphate (1)-acyltransferase"/>
    <property type="match status" value="1"/>
</dbReference>
<dbReference type="OrthoDB" id="7054180at2"/>
<dbReference type="GO" id="GO:0016746">
    <property type="term" value="F:acyltransferase activity"/>
    <property type="evidence" value="ECO:0007669"/>
    <property type="project" value="UniProtKB-KW"/>
</dbReference>
<dbReference type="InterPro" id="IPR002123">
    <property type="entry name" value="Plipid/glycerol_acylTrfase"/>
</dbReference>
<accession>A0A2Y8ZS13</accession>
<evidence type="ECO:0000259" key="2">
    <source>
        <dbReference type="Pfam" id="PF01553"/>
    </source>
</evidence>
<dbReference type="EMBL" id="UESZ01000001">
    <property type="protein sequence ID" value="SSA34226.1"/>
    <property type="molecule type" value="Genomic_DNA"/>
</dbReference>
<dbReference type="Pfam" id="PF01553">
    <property type="entry name" value="Acyltransferase"/>
    <property type="match status" value="1"/>
</dbReference>
<protein>
    <submittedName>
        <fullName evidence="3">Acyltransferase</fullName>
    </submittedName>
</protein>
<feature type="transmembrane region" description="Helical" evidence="1">
    <location>
        <begin position="51"/>
        <end position="73"/>
    </location>
</feature>
<dbReference type="AlphaFoldDB" id="A0A2Y8ZS13"/>
<evidence type="ECO:0000313" key="3">
    <source>
        <dbReference type="EMBL" id="SSA34226.1"/>
    </source>
</evidence>
<keyword evidence="3" id="KW-0808">Transferase</keyword>
<feature type="domain" description="Phospholipid/glycerol acyltransferase" evidence="2">
    <location>
        <begin position="121"/>
        <end position="221"/>
    </location>
</feature>
<keyword evidence="1" id="KW-0472">Membrane</keyword>
<evidence type="ECO:0000313" key="4">
    <source>
        <dbReference type="Proteomes" id="UP000250028"/>
    </source>
</evidence>
<dbReference type="RefSeq" id="WP_109684810.1">
    <property type="nucleotide sequence ID" value="NZ_QGDN01000001.1"/>
</dbReference>
<proteinExistence type="predicted"/>
<dbReference type="Proteomes" id="UP000250028">
    <property type="component" value="Unassembled WGS sequence"/>
</dbReference>
<keyword evidence="1" id="KW-1133">Transmembrane helix</keyword>
<evidence type="ECO:0000256" key="1">
    <source>
        <dbReference type="SAM" id="Phobius"/>
    </source>
</evidence>
<keyword evidence="3" id="KW-0012">Acyltransferase</keyword>
<sequence length="367" mass="41311">MNLPVAPTPVRRTFQPLIMLLEIAFLIIIGAFSGLMVLLGMFPFARKAIRLCIMATGLIGLDLFITLGCWRLWLLRRFGRSDPATWRTDHIRLLGDTLDRYVRVAQRVVGFRVAATDLTQPLYDDEPVLFLARHAGPGDSLLIAWLISHELHRAPRVVLKRFLMWDPAIDLIIHRLDGYFLPPKGTPAAQRKASLTAFCASMGPHDGAMVFPEGQNWTPARHAAAIESDRASDDPEAAMRVAWLERHPTVLTPRVGAAANFIDAVPGLRVICIWHAGVEDLHTLKAVWAAIPLREPAHVRFTERRPVPTGAALKDYLYDEWGELDDWSRQISHHPATPGERPLYTEQITTRSFLTQLRASSRRAKRT</sequence>
<keyword evidence="4" id="KW-1185">Reference proteome</keyword>
<organism evidence="3 4">
    <name type="scientific">Branchiibius hedensis</name>
    <dbReference type="NCBI Taxonomy" id="672460"/>
    <lineage>
        <taxon>Bacteria</taxon>
        <taxon>Bacillati</taxon>
        <taxon>Actinomycetota</taxon>
        <taxon>Actinomycetes</taxon>
        <taxon>Micrococcales</taxon>
        <taxon>Dermacoccaceae</taxon>
        <taxon>Branchiibius</taxon>
    </lineage>
</organism>